<dbReference type="Gene3D" id="1.20.120.1760">
    <property type="match status" value="1"/>
</dbReference>
<dbReference type="Pfam" id="PF01066">
    <property type="entry name" value="CDP-OH_P_transf"/>
    <property type="match status" value="1"/>
</dbReference>
<dbReference type="InterPro" id="IPR000462">
    <property type="entry name" value="CDP-OH_P_trans"/>
</dbReference>
<keyword evidence="3" id="KW-1133">Transmembrane helix</keyword>
<reference evidence="4" key="2">
    <citation type="submission" date="2020-09" db="EMBL/GenBank/DDBJ databases">
        <authorList>
            <person name="Sun Q."/>
            <person name="Zhou Y."/>
        </authorList>
    </citation>
    <scope>NUCLEOTIDE SEQUENCE</scope>
    <source>
        <strain evidence="4">CGMCC 1.15493</strain>
    </source>
</reference>
<dbReference type="PROSITE" id="PS00379">
    <property type="entry name" value="CDP_ALCOHOL_P_TRANSF"/>
    <property type="match status" value="1"/>
</dbReference>
<feature type="transmembrane region" description="Helical" evidence="3">
    <location>
        <begin position="118"/>
        <end position="136"/>
    </location>
</feature>
<keyword evidence="1 2" id="KW-0808">Transferase</keyword>
<protein>
    <recommendedName>
        <fullName evidence="6">CDP-alcohol phosphatidyltransferase</fullName>
    </recommendedName>
</protein>
<keyword evidence="5" id="KW-1185">Reference proteome</keyword>
<evidence type="ECO:0000256" key="2">
    <source>
        <dbReference type="RuleBase" id="RU003750"/>
    </source>
</evidence>
<accession>A0A916YDY4</accession>
<dbReference type="AlphaFoldDB" id="A0A916YDY4"/>
<evidence type="ECO:0008006" key="6">
    <source>
        <dbReference type="Google" id="ProtNLM"/>
    </source>
</evidence>
<name>A0A916YDY4_9HYPH</name>
<evidence type="ECO:0000256" key="1">
    <source>
        <dbReference type="ARBA" id="ARBA00022679"/>
    </source>
</evidence>
<reference evidence="4" key="1">
    <citation type="journal article" date="2014" name="Int. J. Syst. Evol. Microbiol.">
        <title>Complete genome sequence of Corynebacterium casei LMG S-19264T (=DSM 44701T), isolated from a smear-ripened cheese.</title>
        <authorList>
            <consortium name="US DOE Joint Genome Institute (JGI-PGF)"/>
            <person name="Walter F."/>
            <person name="Albersmeier A."/>
            <person name="Kalinowski J."/>
            <person name="Ruckert C."/>
        </authorList>
    </citation>
    <scope>NUCLEOTIDE SEQUENCE</scope>
    <source>
        <strain evidence="4">CGMCC 1.15493</strain>
    </source>
</reference>
<keyword evidence="3" id="KW-0472">Membrane</keyword>
<dbReference type="InterPro" id="IPR043130">
    <property type="entry name" value="CDP-OH_PTrfase_TM_dom"/>
</dbReference>
<proteinExistence type="inferred from homology"/>
<keyword evidence="3" id="KW-0812">Transmembrane</keyword>
<sequence>MSEAGSTARAISARLFGSRPSIRPVMLEALFVFGVLAVALALAAPAAAELAASDWRFVVIALFVYGGVVVVALAGLDDHPHRRLGIANMITGFRAGLTALVAAALVEVERLGPGGDETLAWALVSVAIIALVLDGVDGYAARAQGTGSNFGERFDMEVDALMILVLSLLAYASGKAGFFVILLGAMRYVYLAIHAILPRLSKKLPPSALRKAVCVIQIAALCAVMTPVVEPPFSNAVALAALLLLSASFGRDLFGQVRHGAGRETG</sequence>
<evidence type="ECO:0000313" key="5">
    <source>
        <dbReference type="Proteomes" id="UP000613160"/>
    </source>
</evidence>
<dbReference type="EMBL" id="BMJJ01000018">
    <property type="protein sequence ID" value="GGD41689.1"/>
    <property type="molecule type" value="Genomic_DNA"/>
</dbReference>
<comment type="similarity">
    <text evidence="2">Belongs to the CDP-alcohol phosphatidyltransferase class-I family.</text>
</comment>
<feature type="transmembrane region" description="Helical" evidence="3">
    <location>
        <begin position="156"/>
        <end position="172"/>
    </location>
</feature>
<gene>
    <name evidence="4" type="ORF">GCM10011335_50440</name>
</gene>
<dbReference type="RefSeq" id="WP_188855201.1">
    <property type="nucleotide sequence ID" value="NZ_BMJJ01000018.1"/>
</dbReference>
<dbReference type="InterPro" id="IPR048254">
    <property type="entry name" value="CDP_ALCOHOL_P_TRANSF_CS"/>
</dbReference>
<organism evidence="4 5">
    <name type="scientific">Aureimonas glaciei</name>
    <dbReference type="NCBI Taxonomy" id="1776957"/>
    <lineage>
        <taxon>Bacteria</taxon>
        <taxon>Pseudomonadati</taxon>
        <taxon>Pseudomonadota</taxon>
        <taxon>Alphaproteobacteria</taxon>
        <taxon>Hyphomicrobiales</taxon>
        <taxon>Aurantimonadaceae</taxon>
        <taxon>Aureimonas</taxon>
    </lineage>
</organism>
<feature type="transmembrane region" description="Helical" evidence="3">
    <location>
        <begin position="25"/>
        <end position="43"/>
    </location>
</feature>
<evidence type="ECO:0000256" key="3">
    <source>
        <dbReference type="SAM" id="Phobius"/>
    </source>
</evidence>
<feature type="transmembrane region" description="Helical" evidence="3">
    <location>
        <begin position="55"/>
        <end position="74"/>
    </location>
</feature>
<feature type="transmembrane region" description="Helical" evidence="3">
    <location>
        <begin position="86"/>
        <end position="106"/>
    </location>
</feature>
<dbReference type="GO" id="GO:0016780">
    <property type="term" value="F:phosphotransferase activity, for other substituted phosphate groups"/>
    <property type="evidence" value="ECO:0007669"/>
    <property type="project" value="InterPro"/>
</dbReference>
<comment type="caution">
    <text evidence="4">The sequence shown here is derived from an EMBL/GenBank/DDBJ whole genome shotgun (WGS) entry which is preliminary data.</text>
</comment>
<dbReference type="Proteomes" id="UP000613160">
    <property type="component" value="Unassembled WGS sequence"/>
</dbReference>
<dbReference type="GO" id="GO:0008654">
    <property type="term" value="P:phospholipid biosynthetic process"/>
    <property type="evidence" value="ECO:0007669"/>
    <property type="project" value="InterPro"/>
</dbReference>
<evidence type="ECO:0000313" key="4">
    <source>
        <dbReference type="EMBL" id="GGD41689.1"/>
    </source>
</evidence>
<dbReference type="GO" id="GO:0016020">
    <property type="term" value="C:membrane"/>
    <property type="evidence" value="ECO:0007669"/>
    <property type="project" value="InterPro"/>
</dbReference>